<organism evidence="2 3">
    <name type="scientific">Peronospora farinosa</name>
    <dbReference type="NCBI Taxonomy" id="134698"/>
    <lineage>
        <taxon>Eukaryota</taxon>
        <taxon>Sar</taxon>
        <taxon>Stramenopiles</taxon>
        <taxon>Oomycota</taxon>
        <taxon>Peronosporomycetes</taxon>
        <taxon>Peronosporales</taxon>
        <taxon>Peronosporaceae</taxon>
        <taxon>Peronospora</taxon>
    </lineage>
</organism>
<name>A0AAV0UUA1_9STRA</name>
<dbReference type="PROSITE" id="PS50994">
    <property type="entry name" value="INTEGRASE"/>
    <property type="match status" value="1"/>
</dbReference>
<accession>A0AAV0UUA1</accession>
<reference evidence="2" key="1">
    <citation type="submission" date="2022-12" db="EMBL/GenBank/DDBJ databases">
        <authorList>
            <person name="Webb A."/>
        </authorList>
    </citation>
    <scope>NUCLEOTIDE SEQUENCE</scope>
    <source>
        <strain evidence="2">Pf2</strain>
    </source>
</reference>
<feature type="domain" description="Integrase catalytic" evidence="1">
    <location>
        <begin position="1"/>
        <end position="101"/>
    </location>
</feature>
<dbReference type="Pfam" id="PF24626">
    <property type="entry name" value="SH3_Tf2-1"/>
    <property type="match status" value="1"/>
</dbReference>
<dbReference type="InterPro" id="IPR036397">
    <property type="entry name" value="RNaseH_sf"/>
</dbReference>
<comment type="caution">
    <text evidence="2">The sequence shown here is derived from an EMBL/GenBank/DDBJ whole genome shotgun (WGS) entry which is preliminary data.</text>
</comment>
<dbReference type="AlphaFoldDB" id="A0AAV0UUA1"/>
<dbReference type="EMBL" id="CANTFK010000991">
    <property type="protein sequence ID" value="CAI5739853.1"/>
    <property type="molecule type" value="Genomic_DNA"/>
</dbReference>
<dbReference type="InterPro" id="IPR001584">
    <property type="entry name" value="Integrase_cat-core"/>
</dbReference>
<dbReference type="InterPro" id="IPR056924">
    <property type="entry name" value="SH3_Tf2-1"/>
</dbReference>
<dbReference type="PANTHER" id="PTHR35046:SF26">
    <property type="entry name" value="RNA-DIRECTED DNA POLYMERASE"/>
    <property type="match status" value="1"/>
</dbReference>
<dbReference type="InterPro" id="IPR012337">
    <property type="entry name" value="RNaseH-like_sf"/>
</dbReference>
<dbReference type="Gene3D" id="3.30.420.10">
    <property type="entry name" value="Ribonuclease H-like superfamily/Ribonuclease H"/>
    <property type="match status" value="1"/>
</dbReference>
<evidence type="ECO:0000313" key="2">
    <source>
        <dbReference type="EMBL" id="CAI5739853.1"/>
    </source>
</evidence>
<sequence>MDFVFGLPKDSHGNTGIVVFVDRLSKMAHLAAVPDSIDGMGTAELFIDRVFRQHGLPVAIVSDRDPRFTSKFWKTVFQVLCTRLDIFTADHPQTDGQTERFALNNSLHASTGYTPFYVNGLTHPCIPLALPPSGSRLGGGEVADRLADVNPNTVTKQVNTFLATRLNVLRHAEDQVLLNAKNLPTNVVSAVFKTKLRPRFIGHFTVVSKKGLAYTLNLPRKLRTHPVLYVGMLKPYRYPSQVNAKALAPSSSALPQDG</sequence>
<evidence type="ECO:0000259" key="1">
    <source>
        <dbReference type="PROSITE" id="PS50994"/>
    </source>
</evidence>
<protein>
    <recommendedName>
        <fullName evidence="1">Integrase catalytic domain-containing protein</fullName>
    </recommendedName>
</protein>
<dbReference type="GO" id="GO:0003676">
    <property type="term" value="F:nucleic acid binding"/>
    <property type="evidence" value="ECO:0007669"/>
    <property type="project" value="InterPro"/>
</dbReference>
<evidence type="ECO:0000313" key="3">
    <source>
        <dbReference type="Proteomes" id="UP001159659"/>
    </source>
</evidence>
<dbReference type="SUPFAM" id="SSF53098">
    <property type="entry name" value="Ribonuclease H-like"/>
    <property type="match status" value="1"/>
</dbReference>
<dbReference type="Proteomes" id="UP001159659">
    <property type="component" value="Unassembled WGS sequence"/>
</dbReference>
<proteinExistence type="predicted"/>
<dbReference type="PANTHER" id="PTHR35046">
    <property type="entry name" value="ZINC KNUCKLE (CCHC-TYPE) FAMILY PROTEIN"/>
    <property type="match status" value="1"/>
</dbReference>
<gene>
    <name evidence="2" type="ORF">PFR002_LOCUS9090</name>
</gene>
<dbReference type="GO" id="GO:0015074">
    <property type="term" value="P:DNA integration"/>
    <property type="evidence" value="ECO:0007669"/>
    <property type="project" value="InterPro"/>
</dbReference>